<keyword evidence="3" id="KW-1003">Cell membrane</keyword>
<dbReference type="GO" id="GO:0004930">
    <property type="term" value="F:G protein-coupled receptor activity"/>
    <property type="evidence" value="ECO:0007669"/>
    <property type="project" value="UniProtKB-KW"/>
</dbReference>
<dbReference type="PROSITE" id="PS50262">
    <property type="entry name" value="G_PROTEIN_RECEP_F1_2"/>
    <property type="match status" value="1"/>
</dbReference>
<dbReference type="PANTHER" id="PTHR24246">
    <property type="entry name" value="OLFACTORY RECEPTOR AND ADENOSINE RECEPTOR"/>
    <property type="match status" value="1"/>
</dbReference>
<evidence type="ECO:0000256" key="4">
    <source>
        <dbReference type="ARBA" id="ARBA00022692"/>
    </source>
</evidence>
<feature type="domain" description="G-protein coupled receptors family 1 profile" evidence="14">
    <location>
        <begin position="90"/>
        <end position="348"/>
    </location>
</feature>
<feature type="transmembrane region" description="Helical" evidence="13">
    <location>
        <begin position="111"/>
        <end position="131"/>
    </location>
</feature>
<evidence type="ECO:0000256" key="6">
    <source>
        <dbReference type="ARBA" id="ARBA00023040"/>
    </source>
</evidence>
<comment type="subcellular location">
    <subcellularLocation>
        <location evidence="1">Cell membrane</location>
        <topology evidence="1">Multi-pass membrane protein</topology>
    </subcellularLocation>
</comment>
<dbReference type="PROSITE" id="PS00237">
    <property type="entry name" value="G_PROTEIN_RECEP_F1_1"/>
    <property type="match status" value="1"/>
</dbReference>
<keyword evidence="9" id="KW-0325">Glycoprotein</keyword>
<dbReference type="PANTHER" id="PTHR24246:SF27">
    <property type="entry name" value="ADENOSINE RECEPTOR, ISOFORM A"/>
    <property type="match status" value="1"/>
</dbReference>
<keyword evidence="4 11" id="KW-0812">Transmembrane</keyword>
<dbReference type="EMBL" id="CAXKWB010001084">
    <property type="protein sequence ID" value="CAL4063274.1"/>
    <property type="molecule type" value="Genomic_DNA"/>
</dbReference>
<organism evidence="15 16">
    <name type="scientific">Meganyctiphanes norvegica</name>
    <name type="common">Northern krill</name>
    <name type="synonym">Thysanopoda norvegica</name>
    <dbReference type="NCBI Taxonomy" id="48144"/>
    <lineage>
        <taxon>Eukaryota</taxon>
        <taxon>Metazoa</taxon>
        <taxon>Ecdysozoa</taxon>
        <taxon>Arthropoda</taxon>
        <taxon>Crustacea</taxon>
        <taxon>Multicrustacea</taxon>
        <taxon>Malacostraca</taxon>
        <taxon>Eumalacostraca</taxon>
        <taxon>Eucarida</taxon>
        <taxon>Euphausiacea</taxon>
        <taxon>Euphausiidae</taxon>
        <taxon>Meganyctiphanes</taxon>
    </lineage>
</organism>
<evidence type="ECO:0000313" key="15">
    <source>
        <dbReference type="EMBL" id="CAL4063274.1"/>
    </source>
</evidence>
<feature type="transmembrane region" description="Helical" evidence="13">
    <location>
        <begin position="78"/>
        <end position="99"/>
    </location>
</feature>
<evidence type="ECO:0000256" key="8">
    <source>
        <dbReference type="ARBA" id="ARBA00023170"/>
    </source>
</evidence>
<feature type="region of interest" description="Disordered" evidence="12">
    <location>
        <begin position="384"/>
        <end position="410"/>
    </location>
</feature>
<dbReference type="Gene3D" id="1.20.1070.10">
    <property type="entry name" value="Rhodopsin 7-helix transmembrane proteins"/>
    <property type="match status" value="1"/>
</dbReference>
<dbReference type="GO" id="GO:0005886">
    <property type="term" value="C:plasma membrane"/>
    <property type="evidence" value="ECO:0007669"/>
    <property type="project" value="UniProtKB-SubCell"/>
</dbReference>
<keyword evidence="16" id="KW-1185">Reference proteome</keyword>
<comment type="caution">
    <text evidence="15">The sequence shown here is derived from an EMBL/GenBank/DDBJ whole genome shotgun (WGS) entry which is preliminary data.</text>
</comment>
<feature type="transmembrane region" description="Helical" evidence="13">
    <location>
        <begin position="290"/>
        <end position="308"/>
    </location>
</feature>
<evidence type="ECO:0000256" key="3">
    <source>
        <dbReference type="ARBA" id="ARBA00022475"/>
    </source>
</evidence>
<reference evidence="15 16" key="1">
    <citation type="submission" date="2024-05" db="EMBL/GenBank/DDBJ databases">
        <authorList>
            <person name="Wallberg A."/>
        </authorList>
    </citation>
    <scope>NUCLEOTIDE SEQUENCE [LARGE SCALE GENOMIC DNA]</scope>
</reference>
<name>A0AAV2PQ68_MEGNR</name>
<evidence type="ECO:0000256" key="1">
    <source>
        <dbReference type="ARBA" id="ARBA00004651"/>
    </source>
</evidence>
<proteinExistence type="inferred from homology"/>
<dbReference type="PRINTS" id="PR00237">
    <property type="entry name" value="GPCRRHODOPSN"/>
</dbReference>
<dbReference type="InterPro" id="IPR017452">
    <property type="entry name" value="GPCR_Rhodpsn_7TM"/>
</dbReference>
<feature type="transmembrane region" description="Helical" evidence="13">
    <location>
        <begin position="328"/>
        <end position="351"/>
    </location>
</feature>
<comment type="similarity">
    <text evidence="2 11">Belongs to the G-protein coupled receptor 1 family.</text>
</comment>
<accession>A0AAV2PQ68</accession>
<dbReference type="Proteomes" id="UP001497623">
    <property type="component" value="Unassembled WGS sequence"/>
</dbReference>
<evidence type="ECO:0000256" key="13">
    <source>
        <dbReference type="SAM" id="Phobius"/>
    </source>
</evidence>
<dbReference type="InterPro" id="IPR000276">
    <property type="entry name" value="GPCR_Rhodpsn"/>
</dbReference>
<keyword evidence="7 13" id="KW-0472">Membrane</keyword>
<keyword evidence="5 13" id="KW-1133">Transmembrane helix</keyword>
<evidence type="ECO:0000256" key="7">
    <source>
        <dbReference type="ARBA" id="ARBA00023136"/>
    </source>
</evidence>
<keyword evidence="10 11" id="KW-0807">Transducer</keyword>
<evidence type="ECO:0000256" key="12">
    <source>
        <dbReference type="SAM" id="MobiDB-lite"/>
    </source>
</evidence>
<evidence type="ECO:0000256" key="5">
    <source>
        <dbReference type="ARBA" id="ARBA00022989"/>
    </source>
</evidence>
<evidence type="ECO:0000256" key="10">
    <source>
        <dbReference type="ARBA" id="ARBA00023224"/>
    </source>
</evidence>
<feature type="transmembrane region" description="Helical" evidence="13">
    <location>
        <begin position="143"/>
        <end position="171"/>
    </location>
</feature>
<evidence type="ECO:0000256" key="9">
    <source>
        <dbReference type="ARBA" id="ARBA00023180"/>
    </source>
</evidence>
<evidence type="ECO:0000259" key="14">
    <source>
        <dbReference type="PROSITE" id="PS50262"/>
    </source>
</evidence>
<feature type="transmembrane region" description="Helical" evidence="13">
    <location>
        <begin position="192"/>
        <end position="213"/>
    </location>
</feature>
<evidence type="ECO:0000313" key="16">
    <source>
        <dbReference type="Proteomes" id="UP001497623"/>
    </source>
</evidence>
<dbReference type="AlphaFoldDB" id="A0AAV2PQ68"/>
<gene>
    <name evidence="15" type="ORF">MNOR_LOCUS3237</name>
</gene>
<feature type="compositionally biased region" description="Low complexity" evidence="12">
    <location>
        <begin position="396"/>
        <end position="410"/>
    </location>
</feature>
<sequence length="410" mass="46830">MTSQGPHDIGDIADQVSWDEAISTVAYTVNNTSWDHTHFSSTFSTEASTNSTLSFLDDLDNLEVSEDVLSVLAIRFHIGLPIVITLGVIANGFGFVVASRPKLRKFHFNRYIQVLAVLDLLSFIARIPFAIDYEYCLYSNYILAFYITYFGWMFVNIIRLSSLYVLMCLSYDRFIAIWFSDRIRSVMKKRVVRIRLIFIFILTIGSFFPMIMIGRILPTSDGRWFCYPGYRQNKKGTGVVIYRIYLVLLTGAIPALSLIVFNIGLLVGLAKRRVVSHASKRKNRQFFQTVAVLVLNVSCIVCYLPYSVMNSLYKPEHGKCFGSATQEALIMSFSSLHSLWSILNIFVFFRLNKDYNDEMKIMLSGIPCISRYIRVDIEESSNSINQSRSNDKTLQTTSSRMSSMRASVFK</sequence>
<keyword evidence="8 11" id="KW-0675">Receptor</keyword>
<dbReference type="SUPFAM" id="SSF81321">
    <property type="entry name" value="Family A G protein-coupled receptor-like"/>
    <property type="match status" value="1"/>
</dbReference>
<feature type="compositionally biased region" description="Polar residues" evidence="12">
    <location>
        <begin position="384"/>
        <end position="395"/>
    </location>
</feature>
<dbReference type="Pfam" id="PF00001">
    <property type="entry name" value="7tm_1"/>
    <property type="match status" value="1"/>
</dbReference>
<feature type="transmembrane region" description="Helical" evidence="13">
    <location>
        <begin position="244"/>
        <end position="269"/>
    </location>
</feature>
<protein>
    <recommendedName>
        <fullName evidence="14">G-protein coupled receptors family 1 profile domain-containing protein</fullName>
    </recommendedName>
</protein>
<keyword evidence="6 11" id="KW-0297">G-protein coupled receptor</keyword>
<evidence type="ECO:0000256" key="11">
    <source>
        <dbReference type="RuleBase" id="RU000688"/>
    </source>
</evidence>
<evidence type="ECO:0000256" key="2">
    <source>
        <dbReference type="ARBA" id="ARBA00010663"/>
    </source>
</evidence>